<accession>A0A7Y8BKI5</accession>
<dbReference type="EMBL" id="JACAPU010000013">
    <property type="protein sequence ID" value="NWB47084.1"/>
    <property type="molecule type" value="Genomic_DNA"/>
</dbReference>
<protein>
    <submittedName>
        <fullName evidence="1">Uncharacterized protein</fullName>
    </submittedName>
</protein>
<sequence>MPEKTVLIQPVPVVRDENGMFWHPDLPPFDEGDEEKSKQWIAAHGLAVTMCHLENADEAISDRYFESDEPDCSYWEPERPEGEGWFCLSINDTDDGPVCWWARREVMP</sequence>
<name>A0A7Y8BKI5_9PSED</name>
<dbReference type="AlphaFoldDB" id="A0A7Y8BKI5"/>
<evidence type="ECO:0000313" key="2">
    <source>
        <dbReference type="Proteomes" id="UP000582981"/>
    </source>
</evidence>
<comment type="caution">
    <text evidence="1">The sequence shown here is derived from an EMBL/GenBank/DDBJ whole genome shotgun (WGS) entry which is preliminary data.</text>
</comment>
<reference evidence="1 2" key="1">
    <citation type="submission" date="2020-04" db="EMBL/GenBank/DDBJ databases">
        <title>Molecular characterization of pseudomonads from Agaricus bisporus reveal novel blotch 2 pathogens in Western Europe.</title>
        <authorList>
            <person name="Taparia T."/>
            <person name="Krijger M."/>
            <person name="Haynes E."/>
            <person name="Elpinstone J.G."/>
            <person name="Noble R."/>
            <person name="Van Der Wolf J."/>
        </authorList>
    </citation>
    <scope>NUCLEOTIDE SEQUENCE [LARGE SCALE GENOMIC DNA]</scope>
    <source>
        <strain evidence="1 2">F1001</strain>
    </source>
</reference>
<organism evidence="1 2">
    <name type="scientific">Pseudomonas gingeri</name>
    <dbReference type="NCBI Taxonomy" id="117681"/>
    <lineage>
        <taxon>Bacteria</taxon>
        <taxon>Pseudomonadati</taxon>
        <taxon>Pseudomonadota</taxon>
        <taxon>Gammaproteobacteria</taxon>
        <taxon>Pseudomonadales</taxon>
        <taxon>Pseudomonadaceae</taxon>
        <taxon>Pseudomonas</taxon>
    </lineage>
</organism>
<proteinExistence type="predicted"/>
<gene>
    <name evidence="1" type="ORF">HX829_11310</name>
</gene>
<dbReference type="RefSeq" id="WP_177144090.1">
    <property type="nucleotide sequence ID" value="NZ_JACAPU010000013.1"/>
</dbReference>
<evidence type="ECO:0000313" key="1">
    <source>
        <dbReference type="EMBL" id="NWB47084.1"/>
    </source>
</evidence>
<dbReference type="Proteomes" id="UP000582981">
    <property type="component" value="Unassembled WGS sequence"/>
</dbReference>